<evidence type="ECO:0000256" key="7">
    <source>
        <dbReference type="RuleBase" id="RU363032"/>
    </source>
</evidence>
<dbReference type="RefSeq" id="WP_182978391.1">
    <property type="nucleotide sequence ID" value="NZ_BAABGB010000013.1"/>
</dbReference>
<evidence type="ECO:0000256" key="4">
    <source>
        <dbReference type="ARBA" id="ARBA00022692"/>
    </source>
</evidence>
<keyword evidence="2 7" id="KW-0813">Transport</keyword>
<feature type="transmembrane region" description="Helical" evidence="7">
    <location>
        <begin position="242"/>
        <end position="263"/>
    </location>
</feature>
<gene>
    <name evidence="9" type="ORF">HLH35_06635</name>
</gene>
<dbReference type="GO" id="GO:0055085">
    <property type="term" value="P:transmembrane transport"/>
    <property type="evidence" value="ECO:0007669"/>
    <property type="project" value="InterPro"/>
</dbReference>
<dbReference type="PANTHER" id="PTHR43163">
    <property type="entry name" value="DIPEPTIDE TRANSPORT SYSTEM PERMEASE PROTEIN DPPB-RELATED"/>
    <property type="match status" value="1"/>
</dbReference>
<comment type="similarity">
    <text evidence="7">Belongs to the binding-protein-dependent transport system permease family.</text>
</comment>
<comment type="subcellular location">
    <subcellularLocation>
        <location evidence="1 7">Cell membrane</location>
        <topology evidence="1 7">Multi-pass membrane protein</topology>
    </subcellularLocation>
</comment>
<evidence type="ECO:0000256" key="5">
    <source>
        <dbReference type="ARBA" id="ARBA00022989"/>
    </source>
</evidence>
<evidence type="ECO:0000256" key="6">
    <source>
        <dbReference type="ARBA" id="ARBA00023136"/>
    </source>
</evidence>
<name>A0A7W4IZB2_9PROT</name>
<organism evidence="9 10">
    <name type="scientific">Gluconacetobacter asukensis</name>
    <dbReference type="NCBI Taxonomy" id="1017181"/>
    <lineage>
        <taxon>Bacteria</taxon>
        <taxon>Pseudomonadati</taxon>
        <taxon>Pseudomonadota</taxon>
        <taxon>Alphaproteobacteria</taxon>
        <taxon>Acetobacterales</taxon>
        <taxon>Acetobacteraceae</taxon>
        <taxon>Gluconacetobacter</taxon>
    </lineage>
</organism>
<dbReference type="GO" id="GO:0005886">
    <property type="term" value="C:plasma membrane"/>
    <property type="evidence" value="ECO:0007669"/>
    <property type="project" value="UniProtKB-SubCell"/>
</dbReference>
<dbReference type="EMBL" id="JABEQE010000004">
    <property type="protein sequence ID" value="MBB2171799.1"/>
    <property type="molecule type" value="Genomic_DNA"/>
</dbReference>
<dbReference type="InterPro" id="IPR000515">
    <property type="entry name" value="MetI-like"/>
</dbReference>
<sequence length="315" mass="33857">MMFPYLLRRILHALLILLGAFTFSFILLQVMPGDAITVKFQDPDLGLTPQQIAEIRLSYGADGSRVAQYFHTLTGMLRGDFGYSVQQGVPVSTLLRTTLPVTLRLAAFSFVVAILEAMAIAFLATALPFAFLRRMLAALPGFLGAIPVFWFGIALIQFLSFKLRLVPVVGAGPYEAMILPTLAISLPIGAPLAQVLLGNLDEIAARPFVAVVRTKGAGALWTLFHHVAPNAILPFLTISGLVFGELLAGAVVTETIFGLNGIGQLTQQAVAGQDVAVLQAVVMISAAAYVLINLTIDLVYPLFDPRIHLQGRTMS</sequence>
<protein>
    <submittedName>
        <fullName evidence="9">ABC transporter permease</fullName>
    </submittedName>
</protein>
<dbReference type="PANTHER" id="PTHR43163:SF6">
    <property type="entry name" value="DIPEPTIDE TRANSPORT SYSTEM PERMEASE PROTEIN DPPB-RELATED"/>
    <property type="match status" value="1"/>
</dbReference>
<dbReference type="AlphaFoldDB" id="A0A7W4IZB2"/>
<feature type="transmembrane region" description="Helical" evidence="7">
    <location>
        <begin position="176"/>
        <end position="197"/>
    </location>
</feature>
<evidence type="ECO:0000313" key="9">
    <source>
        <dbReference type="EMBL" id="MBB2171799.1"/>
    </source>
</evidence>
<dbReference type="SUPFAM" id="SSF161098">
    <property type="entry name" value="MetI-like"/>
    <property type="match status" value="1"/>
</dbReference>
<dbReference type="InterPro" id="IPR035906">
    <property type="entry name" value="MetI-like_sf"/>
</dbReference>
<keyword evidence="5 7" id="KW-1133">Transmembrane helix</keyword>
<evidence type="ECO:0000256" key="3">
    <source>
        <dbReference type="ARBA" id="ARBA00022475"/>
    </source>
</evidence>
<evidence type="ECO:0000259" key="8">
    <source>
        <dbReference type="PROSITE" id="PS50928"/>
    </source>
</evidence>
<dbReference type="PROSITE" id="PS50928">
    <property type="entry name" value="ABC_TM1"/>
    <property type="match status" value="1"/>
</dbReference>
<feature type="transmembrane region" description="Helical" evidence="7">
    <location>
        <begin position="275"/>
        <end position="296"/>
    </location>
</feature>
<keyword evidence="4 7" id="KW-0812">Transmembrane</keyword>
<accession>A0A7W4IZB2</accession>
<feature type="transmembrane region" description="Helical" evidence="7">
    <location>
        <begin position="105"/>
        <end position="129"/>
    </location>
</feature>
<evidence type="ECO:0000313" key="10">
    <source>
        <dbReference type="Proteomes" id="UP000577891"/>
    </source>
</evidence>
<dbReference type="InterPro" id="IPR045621">
    <property type="entry name" value="BPD_transp_1_N"/>
</dbReference>
<keyword evidence="10" id="KW-1185">Reference proteome</keyword>
<evidence type="ECO:0000256" key="1">
    <source>
        <dbReference type="ARBA" id="ARBA00004651"/>
    </source>
</evidence>
<comment type="caution">
    <text evidence="9">The sequence shown here is derived from an EMBL/GenBank/DDBJ whole genome shotgun (WGS) entry which is preliminary data.</text>
</comment>
<dbReference type="Pfam" id="PF00528">
    <property type="entry name" value="BPD_transp_1"/>
    <property type="match status" value="1"/>
</dbReference>
<proteinExistence type="inferred from homology"/>
<dbReference type="Pfam" id="PF19300">
    <property type="entry name" value="BPD_transp_1_N"/>
    <property type="match status" value="1"/>
</dbReference>
<dbReference type="Gene3D" id="1.10.3720.10">
    <property type="entry name" value="MetI-like"/>
    <property type="match status" value="1"/>
</dbReference>
<evidence type="ECO:0000256" key="2">
    <source>
        <dbReference type="ARBA" id="ARBA00022448"/>
    </source>
</evidence>
<keyword evidence="3" id="KW-1003">Cell membrane</keyword>
<dbReference type="CDD" id="cd06261">
    <property type="entry name" value="TM_PBP2"/>
    <property type="match status" value="1"/>
</dbReference>
<dbReference type="Proteomes" id="UP000577891">
    <property type="component" value="Unassembled WGS sequence"/>
</dbReference>
<reference evidence="9 10" key="1">
    <citation type="submission" date="2020-04" db="EMBL/GenBank/DDBJ databases">
        <title>Description of novel Gluconacetobacter.</title>
        <authorList>
            <person name="Sombolestani A."/>
        </authorList>
    </citation>
    <scope>NUCLEOTIDE SEQUENCE [LARGE SCALE GENOMIC DNA]</scope>
    <source>
        <strain evidence="9 10">LMG 27724</strain>
    </source>
</reference>
<feature type="transmembrane region" description="Helical" evidence="7">
    <location>
        <begin position="136"/>
        <end position="156"/>
    </location>
</feature>
<feature type="domain" description="ABC transmembrane type-1" evidence="8">
    <location>
        <begin position="99"/>
        <end position="300"/>
    </location>
</feature>
<keyword evidence="6 7" id="KW-0472">Membrane</keyword>